<proteinExistence type="predicted"/>
<accession>A0ABP5ZQB8</accession>
<gene>
    <name evidence="2" type="ORF">GCM10009858_44710</name>
</gene>
<evidence type="ECO:0000256" key="1">
    <source>
        <dbReference type="SAM" id="MobiDB-lite"/>
    </source>
</evidence>
<keyword evidence="3" id="KW-1185">Reference proteome</keyword>
<feature type="region of interest" description="Disordered" evidence="1">
    <location>
        <begin position="64"/>
        <end position="92"/>
    </location>
</feature>
<dbReference type="Proteomes" id="UP001500730">
    <property type="component" value="Unassembled WGS sequence"/>
</dbReference>
<comment type="caution">
    <text evidence="2">The sequence shown here is derived from an EMBL/GenBank/DDBJ whole genome shotgun (WGS) entry which is preliminary data.</text>
</comment>
<organism evidence="2 3">
    <name type="scientific">Terrabacter carboxydivorans</name>
    <dbReference type="NCBI Taxonomy" id="619730"/>
    <lineage>
        <taxon>Bacteria</taxon>
        <taxon>Bacillati</taxon>
        <taxon>Actinomycetota</taxon>
        <taxon>Actinomycetes</taxon>
        <taxon>Micrococcales</taxon>
        <taxon>Intrasporangiaceae</taxon>
        <taxon>Terrabacter</taxon>
    </lineage>
</organism>
<protein>
    <submittedName>
        <fullName evidence="2">Uncharacterized protein</fullName>
    </submittedName>
</protein>
<sequence>MPALLYTDTFPVPDTFEMIVFAVVTPDAMLSCDRFAGRASSDGHTIRYEAADGDTAVTVIATAETPEDGTPAVPVAWNDADPPGPKEAATPNLDRVSTTRVGVTAMNSPAAGAVAASAARGVNTCNPNEPTSATIATPEASTRAQRP</sequence>
<dbReference type="EMBL" id="BAAARE010000034">
    <property type="protein sequence ID" value="GAA2501579.1"/>
    <property type="molecule type" value="Genomic_DNA"/>
</dbReference>
<feature type="region of interest" description="Disordered" evidence="1">
    <location>
        <begin position="124"/>
        <end position="147"/>
    </location>
</feature>
<reference evidence="3" key="1">
    <citation type="journal article" date="2019" name="Int. J. Syst. Evol. Microbiol.">
        <title>The Global Catalogue of Microorganisms (GCM) 10K type strain sequencing project: providing services to taxonomists for standard genome sequencing and annotation.</title>
        <authorList>
            <consortium name="The Broad Institute Genomics Platform"/>
            <consortium name="The Broad Institute Genome Sequencing Center for Infectious Disease"/>
            <person name="Wu L."/>
            <person name="Ma J."/>
        </authorList>
    </citation>
    <scope>NUCLEOTIDE SEQUENCE [LARGE SCALE GENOMIC DNA]</scope>
    <source>
        <strain evidence="3">JCM 16259</strain>
    </source>
</reference>
<evidence type="ECO:0000313" key="3">
    <source>
        <dbReference type="Proteomes" id="UP001500730"/>
    </source>
</evidence>
<name>A0ABP5ZQB8_9MICO</name>
<evidence type="ECO:0000313" key="2">
    <source>
        <dbReference type="EMBL" id="GAA2501579.1"/>
    </source>
</evidence>